<comment type="caution">
    <text evidence="1">The sequence shown here is derived from an EMBL/GenBank/DDBJ whole genome shotgun (WGS) entry which is preliminary data.</text>
</comment>
<proteinExistence type="predicted"/>
<evidence type="ECO:0000313" key="2">
    <source>
        <dbReference type="Proteomes" id="UP001551482"/>
    </source>
</evidence>
<evidence type="ECO:0000313" key="1">
    <source>
        <dbReference type="EMBL" id="MEU8139886.1"/>
    </source>
</evidence>
<gene>
    <name evidence="1" type="ORF">AB0C36_41120</name>
</gene>
<evidence type="ECO:0008006" key="3">
    <source>
        <dbReference type="Google" id="ProtNLM"/>
    </source>
</evidence>
<dbReference type="RefSeq" id="WP_358364411.1">
    <property type="nucleotide sequence ID" value="NZ_JBEZFP010000210.1"/>
</dbReference>
<accession>A0ABV3DVW5</accession>
<name>A0ABV3DVW5_9ACTN</name>
<reference evidence="1 2" key="1">
    <citation type="submission" date="2024-06" db="EMBL/GenBank/DDBJ databases">
        <title>The Natural Products Discovery Center: Release of the First 8490 Sequenced Strains for Exploring Actinobacteria Biosynthetic Diversity.</title>
        <authorList>
            <person name="Kalkreuter E."/>
            <person name="Kautsar S.A."/>
            <person name="Yang D."/>
            <person name="Bader C.D."/>
            <person name="Teijaro C.N."/>
            <person name="Fluegel L."/>
            <person name="Davis C.M."/>
            <person name="Simpson J.R."/>
            <person name="Lauterbach L."/>
            <person name="Steele A.D."/>
            <person name="Gui C."/>
            <person name="Meng S."/>
            <person name="Li G."/>
            <person name="Viehrig K."/>
            <person name="Ye F."/>
            <person name="Su P."/>
            <person name="Kiefer A.F."/>
            <person name="Nichols A."/>
            <person name="Cepeda A.J."/>
            <person name="Yan W."/>
            <person name="Fan B."/>
            <person name="Jiang Y."/>
            <person name="Adhikari A."/>
            <person name="Zheng C.-J."/>
            <person name="Schuster L."/>
            <person name="Cowan T.M."/>
            <person name="Smanski M.J."/>
            <person name="Chevrette M.G."/>
            <person name="De Carvalho L.P.S."/>
            <person name="Shen B."/>
        </authorList>
    </citation>
    <scope>NUCLEOTIDE SEQUENCE [LARGE SCALE GENOMIC DNA]</scope>
    <source>
        <strain evidence="1 2">NPDC048946</strain>
    </source>
</reference>
<dbReference type="Proteomes" id="UP001551482">
    <property type="component" value="Unassembled WGS sequence"/>
</dbReference>
<organism evidence="1 2">
    <name type="scientific">Streptodolium elevatio</name>
    <dbReference type="NCBI Taxonomy" id="3157996"/>
    <lineage>
        <taxon>Bacteria</taxon>
        <taxon>Bacillati</taxon>
        <taxon>Actinomycetota</taxon>
        <taxon>Actinomycetes</taxon>
        <taxon>Kitasatosporales</taxon>
        <taxon>Streptomycetaceae</taxon>
        <taxon>Streptodolium</taxon>
    </lineage>
</organism>
<sequence length="210" mass="21472">MDPKAIAEQAIAHTKENRTVAVTGTGTDEQGAAQESQACMAISPDGNTSSMKGTTKVDGVSAEVIGTGGKSYVKAPGMFYAREAGATDPASVAAFDRAVGGKYVVGDDEGSQDSADFFDGKTDGLVKGEVTDFHGKKAVPLSWTDADGTRKTVYVAAKGDPAVVGQLEENGPARVESEVTGYGVPCDVAAPPADQVITQEQARQAVAAQA</sequence>
<keyword evidence="2" id="KW-1185">Reference proteome</keyword>
<dbReference type="Gene3D" id="2.50.20.20">
    <property type="match status" value="1"/>
</dbReference>
<protein>
    <recommendedName>
        <fullName evidence="3">Lipoprotein</fullName>
    </recommendedName>
</protein>
<dbReference type="EMBL" id="JBEZFP010000210">
    <property type="protein sequence ID" value="MEU8139886.1"/>
    <property type="molecule type" value="Genomic_DNA"/>
</dbReference>